<gene>
    <name evidence="1" type="ORF">CPELLU_LOCUS18477</name>
</gene>
<dbReference type="AlphaFoldDB" id="A0A9N9PCP5"/>
<dbReference type="EMBL" id="CAJVQA010037137">
    <property type="protein sequence ID" value="CAG8809455.1"/>
    <property type="molecule type" value="Genomic_DNA"/>
</dbReference>
<evidence type="ECO:0000313" key="2">
    <source>
        <dbReference type="Proteomes" id="UP000789759"/>
    </source>
</evidence>
<proteinExistence type="predicted"/>
<evidence type="ECO:0000313" key="1">
    <source>
        <dbReference type="EMBL" id="CAG8809455.1"/>
    </source>
</evidence>
<name>A0A9N9PCP5_9GLOM</name>
<comment type="caution">
    <text evidence="1">The sequence shown here is derived from an EMBL/GenBank/DDBJ whole genome shotgun (WGS) entry which is preliminary data.</text>
</comment>
<sequence length="50" mass="5708">ALDILFLIVLLKRETENENKAPITEDLPEIIDIIILNPEVKIILEIEAIL</sequence>
<accession>A0A9N9PCP5</accession>
<organism evidence="1 2">
    <name type="scientific">Cetraspora pellucida</name>
    <dbReference type="NCBI Taxonomy" id="1433469"/>
    <lineage>
        <taxon>Eukaryota</taxon>
        <taxon>Fungi</taxon>
        <taxon>Fungi incertae sedis</taxon>
        <taxon>Mucoromycota</taxon>
        <taxon>Glomeromycotina</taxon>
        <taxon>Glomeromycetes</taxon>
        <taxon>Diversisporales</taxon>
        <taxon>Gigasporaceae</taxon>
        <taxon>Cetraspora</taxon>
    </lineage>
</organism>
<feature type="non-terminal residue" evidence="1">
    <location>
        <position position="1"/>
    </location>
</feature>
<keyword evidence="2" id="KW-1185">Reference proteome</keyword>
<protein>
    <submittedName>
        <fullName evidence="1">10749_t:CDS:1</fullName>
    </submittedName>
</protein>
<reference evidence="1" key="1">
    <citation type="submission" date="2021-06" db="EMBL/GenBank/DDBJ databases">
        <authorList>
            <person name="Kallberg Y."/>
            <person name="Tangrot J."/>
            <person name="Rosling A."/>
        </authorList>
    </citation>
    <scope>NUCLEOTIDE SEQUENCE</scope>
    <source>
        <strain evidence="1">FL966</strain>
    </source>
</reference>
<dbReference type="Proteomes" id="UP000789759">
    <property type="component" value="Unassembled WGS sequence"/>
</dbReference>